<name>A0A0R3S6I0_9BILA</name>
<feature type="compositionally biased region" description="Basic and acidic residues" evidence="1">
    <location>
        <begin position="52"/>
        <end position="65"/>
    </location>
</feature>
<proteinExistence type="predicted"/>
<sequence length="129" mass="15469">MNAFFFILCIIYRELVEFFRIRTIGVRIYIEFEDVNTVSDRRARERYLQQIGRREDSYMHQRSGDIDNNGDGDGDSDKREQANSHAWEEWMRNQPISVLRLDRTERLVLKIGGSSFFKKKKKKKKAFKI</sequence>
<organism evidence="2 3">
    <name type="scientific">Elaeophora elaphi</name>
    <dbReference type="NCBI Taxonomy" id="1147741"/>
    <lineage>
        <taxon>Eukaryota</taxon>
        <taxon>Metazoa</taxon>
        <taxon>Ecdysozoa</taxon>
        <taxon>Nematoda</taxon>
        <taxon>Chromadorea</taxon>
        <taxon>Rhabditida</taxon>
        <taxon>Spirurina</taxon>
        <taxon>Spiruromorpha</taxon>
        <taxon>Filarioidea</taxon>
        <taxon>Onchocercidae</taxon>
        <taxon>Elaeophora</taxon>
    </lineage>
</organism>
<keyword evidence="2" id="KW-1185">Reference proteome</keyword>
<protein>
    <submittedName>
        <fullName evidence="3">Uncharacterized protein</fullName>
    </submittedName>
</protein>
<dbReference type="WBParaSite" id="EEL_0001040201-mRNA-1">
    <property type="protein sequence ID" value="EEL_0001040201-mRNA-1"/>
    <property type="gene ID" value="EEL_0001040201"/>
</dbReference>
<dbReference type="Proteomes" id="UP000050640">
    <property type="component" value="Unplaced"/>
</dbReference>
<dbReference type="AlphaFoldDB" id="A0A0R3S6I0"/>
<evidence type="ECO:0000256" key="1">
    <source>
        <dbReference type="SAM" id="MobiDB-lite"/>
    </source>
</evidence>
<evidence type="ECO:0000313" key="3">
    <source>
        <dbReference type="WBParaSite" id="EEL_0001040201-mRNA-1"/>
    </source>
</evidence>
<feature type="compositionally biased region" description="Basic and acidic residues" evidence="1">
    <location>
        <begin position="75"/>
        <end position="88"/>
    </location>
</feature>
<accession>A0A0R3S6I0</accession>
<feature type="region of interest" description="Disordered" evidence="1">
    <location>
        <begin position="52"/>
        <end position="88"/>
    </location>
</feature>
<reference evidence="3" key="1">
    <citation type="submission" date="2017-02" db="UniProtKB">
        <authorList>
            <consortium name="WormBaseParasite"/>
        </authorList>
    </citation>
    <scope>IDENTIFICATION</scope>
</reference>
<evidence type="ECO:0000313" key="2">
    <source>
        <dbReference type="Proteomes" id="UP000050640"/>
    </source>
</evidence>